<dbReference type="EMBL" id="CALSDN010000001">
    <property type="protein sequence ID" value="CAH6718637.1"/>
    <property type="molecule type" value="Genomic_DNA"/>
</dbReference>
<accession>A0ACA9Y104</accession>
<reference evidence="1" key="1">
    <citation type="submission" date="2022-06" db="EMBL/GenBank/DDBJ databases">
        <authorList>
            <person name="Legras J.-L."/>
            <person name="Devillers H."/>
            <person name="Grondin C."/>
        </authorList>
    </citation>
    <scope>NUCLEOTIDE SEQUENCE</scope>
    <source>
        <strain evidence="1">CLIB 1444</strain>
    </source>
</reference>
<organism evidence="1 2">
    <name type="scientific">[Candida] jaroonii</name>
    <dbReference type="NCBI Taxonomy" id="467808"/>
    <lineage>
        <taxon>Eukaryota</taxon>
        <taxon>Fungi</taxon>
        <taxon>Dikarya</taxon>
        <taxon>Ascomycota</taxon>
        <taxon>Saccharomycotina</taxon>
        <taxon>Pichiomycetes</taxon>
        <taxon>Debaryomycetaceae</taxon>
        <taxon>Yamadazyma</taxon>
    </lineage>
</organism>
<gene>
    <name evidence="1" type="ORF">CLIB1444_01S11210</name>
</gene>
<comment type="caution">
    <text evidence="1">The sequence shown here is derived from an EMBL/GenBank/DDBJ whole genome shotgun (WGS) entry which is preliminary data.</text>
</comment>
<proteinExistence type="predicted"/>
<name>A0ACA9Y104_9ASCO</name>
<evidence type="ECO:0000313" key="1">
    <source>
        <dbReference type="EMBL" id="CAH6718637.1"/>
    </source>
</evidence>
<evidence type="ECO:0000313" key="2">
    <source>
        <dbReference type="Proteomes" id="UP001152531"/>
    </source>
</evidence>
<sequence length="584" mass="66997">MEIPLKSKAKVSMVNISNDKYFLPIEEESEGEYKLTRTYSETEVNNFDEDTGHRLYDDELFRPKKMKSGVTKIYSRSHGLGYGIEDEYIPGLNFSDMVYQWADTPDLSRTNSTTSFLNLDDLHAKVSPKRIGFVPRRVNSGNSDFDLVLDSLPSNFNDLPYSQRKKLVKSINESIDYSQFSSYMKNYSGKKTLANRLLSSTTDLKKMIPVNVDEKGAKVMDYELGKVIGFGAWGTIRECFDDKKQIFAMKIVNSNKKIFKKEIEIWKILNHPNVLKLIDYLETESSIFCLMLRANGGTLFDLVSKWGIYEGEDFKRIDLTINYIKQITKGINYLHKLGIVHGDIKLENVLVEKEGEESNWKMVLCDFGMSRFYKTRSEIRSKSSMTEIRKPFKGESLHSALLISELGASLENRSERTLIKSKSRSNSPVRKYSRSSSPSRDYLRTSQSVSSIESIKQYLVDLKDKELKRQSQVDLNLPDSHIGSLPYASPELLSPNPPPLGPSADIWAFGVLIFTMIIGKLPFQHFYEPRLRAMIIKGKFPQDELKVVLEKFSWLSDLINGCLEKDITKRLDINLIKDYLMIDD</sequence>
<dbReference type="Proteomes" id="UP001152531">
    <property type="component" value="Unassembled WGS sequence"/>
</dbReference>
<keyword evidence="2" id="KW-1185">Reference proteome</keyword>
<protein>
    <submittedName>
        <fullName evidence="1">Uncharacterized protein</fullName>
    </submittedName>
</protein>